<comment type="caution">
    <text evidence="2">The sequence shown here is derived from an EMBL/GenBank/DDBJ whole genome shotgun (WGS) entry which is preliminary data.</text>
</comment>
<protein>
    <submittedName>
        <fullName evidence="2">Uncharacterized protein</fullName>
    </submittedName>
</protein>
<keyword evidence="3" id="KW-1185">Reference proteome</keyword>
<gene>
    <name evidence="2" type="ORF">CEXT_526801</name>
</gene>
<proteinExistence type="predicted"/>
<accession>A0AAV4QDZ0</accession>
<feature type="compositionally biased region" description="Polar residues" evidence="1">
    <location>
        <begin position="88"/>
        <end position="117"/>
    </location>
</feature>
<sequence>MKPCLHEYSPTIGRYLHLVSTTKCMDVIIAEPIGGALIDIPSSPPMHGRAQTDSPKTLLRCSRIHDRCGKSDGLLFAEKAILTLGCKSPSSMHSPTEPTNPYRTENKISLSTSDGNN</sequence>
<evidence type="ECO:0000313" key="2">
    <source>
        <dbReference type="EMBL" id="GIY07609.1"/>
    </source>
</evidence>
<dbReference type="EMBL" id="BPLR01006130">
    <property type="protein sequence ID" value="GIY07609.1"/>
    <property type="molecule type" value="Genomic_DNA"/>
</dbReference>
<evidence type="ECO:0000256" key="1">
    <source>
        <dbReference type="SAM" id="MobiDB-lite"/>
    </source>
</evidence>
<dbReference type="Proteomes" id="UP001054945">
    <property type="component" value="Unassembled WGS sequence"/>
</dbReference>
<feature type="region of interest" description="Disordered" evidence="1">
    <location>
        <begin position="87"/>
        <end position="117"/>
    </location>
</feature>
<evidence type="ECO:0000313" key="3">
    <source>
        <dbReference type="Proteomes" id="UP001054945"/>
    </source>
</evidence>
<dbReference type="AlphaFoldDB" id="A0AAV4QDZ0"/>
<reference evidence="2 3" key="1">
    <citation type="submission" date="2021-06" db="EMBL/GenBank/DDBJ databases">
        <title>Caerostris extrusa draft genome.</title>
        <authorList>
            <person name="Kono N."/>
            <person name="Arakawa K."/>
        </authorList>
    </citation>
    <scope>NUCLEOTIDE SEQUENCE [LARGE SCALE GENOMIC DNA]</scope>
</reference>
<organism evidence="2 3">
    <name type="scientific">Caerostris extrusa</name>
    <name type="common">Bark spider</name>
    <name type="synonym">Caerostris bankana</name>
    <dbReference type="NCBI Taxonomy" id="172846"/>
    <lineage>
        <taxon>Eukaryota</taxon>
        <taxon>Metazoa</taxon>
        <taxon>Ecdysozoa</taxon>
        <taxon>Arthropoda</taxon>
        <taxon>Chelicerata</taxon>
        <taxon>Arachnida</taxon>
        <taxon>Araneae</taxon>
        <taxon>Araneomorphae</taxon>
        <taxon>Entelegynae</taxon>
        <taxon>Araneoidea</taxon>
        <taxon>Araneidae</taxon>
        <taxon>Caerostris</taxon>
    </lineage>
</organism>
<name>A0AAV4QDZ0_CAEEX</name>